<keyword evidence="1" id="KW-0472">Membrane</keyword>
<feature type="non-terminal residue" evidence="2">
    <location>
        <position position="1"/>
    </location>
</feature>
<comment type="caution">
    <text evidence="2">The sequence shown here is derived from an EMBL/GenBank/DDBJ whole genome shotgun (WGS) entry which is preliminary data.</text>
</comment>
<feature type="transmembrane region" description="Helical" evidence="1">
    <location>
        <begin position="39"/>
        <end position="58"/>
    </location>
</feature>
<name>A0AAJ1AIW5_9BACT</name>
<reference evidence="2 3" key="1">
    <citation type="journal article" date="2021" name="bioRxiv">
        <title>Unraveling nitrogen, sulfur and carbon metabolic pathways and microbial community transcriptional responses to substrate deprivation and toxicity stresses in a bioreactor mimicking anoxic brackish coastal sediment conditions.</title>
        <authorList>
            <person name="Martins P.D."/>
            <person name="Echeveste M.J."/>
            <person name="Arshad A."/>
            <person name="Kurth J."/>
            <person name="Ouboter H."/>
            <person name="Jetten M.S.M."/>
            <person name="Welte C.U."/>
        </authorList>
    </citation>
    <scope>NUCLEOTIDE SEQUENCE [LARGE SCALE GENOMIC DNA]</scope>
    <source>
        <strain evidence="2">MAG_38</strain>
    </source>
</reference>
<feature type="transmembrane region" description="Helical" evidence="1">
    <location>
        <begin position="12"/>
        <end position="33"/>
    </location>
</feature>
<dbReference type="EMBL" id="JAIOIU010000045">
    <property type="protein sequence ID" value="MBZ0159385.1"/>
    <property type="molecule type" value="Genomic_DNA"/>
</dbReference>
<dbReference type="AlphaFoldDB" id="A0AAJ1AIW5"/>
<sequence>KGSLLVGGSSQKLAGLAAGIAFVVIGIGLVYHSGYWVGLFGYVFTGVTWCLVGLVAGWTSTTRQHAA</sequence>
<dbReference type="Proteomes" id="UP001197609">
    <property type="component" value="Unassembled WGS sequence"/>
</dbReference>
<keyword evidence="1" id="KW-0812">Transmembrane</keyword>
<proteinExistence type="predicted"/>
<gene>
    <name evidence="2" type="ORF">K8G79_04490</name>
</gene>
<keyword evidence="1" id="KW-1133">Transmembrane helix</keyword>
<evidence type="ECO:0000313" key="3">
    <source>
        <dbReference type="Proteomes" id="UP001197609"/>
    </source>
</evidence>
<organism evidence="2 3">
    <name type="scientific">Candidatus Methylomirabilis tolerans</name>
    <dbReference type="NCBI Taxonomy" id="3123416"/>
    <lineage>
        <taxon>Bacteria</taxon>
        <taxon>Candidatus Methylomirabilota</taxon>
        <taxon>Candidatus Methylomirabilia</taxon>
        <taxon>Candidatus Methylomirabilales</taxon>
        <taxon>Candidatus Methylomirabilaceae</taxon>
        <taxon>Candidatus Methylomirabilis</taxon>
    </lineage>
</organism>
<evidence type="ECO:0000313" key="2">
    <source>
        <dbReference type="EMBL" id="MBZ0159385.1"/>
    </source>
</evidence>
<accession>A0AAJ1AIW5</accession>
<evidence type="ECO:0000256" key="1">
    <source>
        <dbReference type="SAM" id="Phobius"/>
    </source>
</evidence>
<protein>
    <submittedName>
        <fullName evidence="2">Uncharacterized protein</fullName>
    </submittedName>
</protein>